<gene>
    <name evidence="2" type="ORF">PAC_09797</name>
</gene>
<dbReference type="Proteomes" id="UP000184330">
    <property type="component" value="Unassembled WGS sequence"/>
</dbReference>
<evidence type="ECO:0000313" key="2">
    <source>
        <dbReference type="EMBL" id="CZR59903.1"/>
    </source>
</evidence>
<keyword evidence="3" id="KW-1185">Reference proteome</keyword>
<name>A0A1L7X4G2_9HELO</name>
<evidence type="ECO:0000256" key="1">
    <source>
        <dbReference type="SAM" id="MobiDB-lite"/>
    </source>
</evidence>
<feature type="region of interest" description="Disordered" evidence="1">
    <location>
        <begin position="1"/>
        <end position="21"/>
    </location>
</feature>
<organism evidence="2 3">
    <name type="scientific">Phialocephala subalpina</name>
    <dbReference type="NCBI Taxonomy" id="576137"/>
    <lineage>
        <taxon>Eukaryota</taxon>
        <taxon>Fungi</taxon>
        <taxon>Dikarya</taxon>
        <taxon>Ascomycota</taxon>
        <taxon>Pezizomycotina</taxon>
        <taxon>Leotiomycetes</taxon>
        <taxon>Helotiales</taxon>
        <taxon>Mollisiaceae</taxon>
        <taxon>Phialocephala</taxon>
        <taxon>Phialocephala fortinii species complex</taxon>
    </lineage>
</organism>
<dbReference type="STRING" id="576137.A0A1L7X4G2"/>
<evidence type="ECO:0000313" key="3">
    <source>
        <dbReference type="Proteomes" id="UP000184330"/>
    </source>
</evidence>
<reference evidence="2 3" key="1">
    <citation type="submission" date="2016-03" db="EMBL/GenBank/DDBJ databases">
        <authorList>
            <person name="Ploux O."/>
        </authorList>
    </citation>
    <scope>NUCLEOTIDE SEQUENCE [LARGE SCALE GENOMIC DNA]</scope>
    <source>
        <strain evidence="2 3">UAMH 11012</strain>
    </source>
</reference>
<dbReference type="AlphaFoldDB" id="A0A1L7X4G2"/>
<sequence>MPYGCSSRPTKRSPNFHSERQEKMIRYQQLVKAAEKVEQKLTAEATALQEIQAKSEYKALELLRKREQARIKELEVRAERERVEKEFERRRKAEERKRKEAKAQAKWRKIGICPAGFQWIKQSSGYRRSARAHWVDDAQLGL</sequence>
<dbReference type="EMBL" id="FJOG01000015">
    <property type="protein sequence ID" value="CZR59903.1"/>
    <property type="molecule type" value="Genomic_DNA"/>
</dbReference>
<protein>
    <submittedName>
        <fullName evidence="2">Uncharacterized protein</fullName>
    </submittedName>
</protein>
<proteinExistence type="predicted"/>
<dbReference type="OrthoDB" id="2423195at2759"/>
<accession>A0A1L7X4G2</accession>